<dbReference type="GO" id="GO:0004067">
    <property type="term" value="F:asparaginase activity"/>
    <property type="evidence" value="ECO:0007669"/>
    <property type="project" value="UniProtKB-UniRule"/>
</dbReference>
<evidence type="ECO:0000313" key="3">
    <source>
        <dbReference type="EMBL" id="EPQ01480.1"/>
    </source>
</evidence>
<dbReference type="AlphaFoldDB" id="S7ME63"/>
<organism evidence="3 4">
    <name type="scientific">Myotis brandtii</name>
    <name type="common">Brandt's bat</name>
    <dbReference type="NCBI Taxonomy" id="109478"/>
    <lineage>
        <taxon>Eukaryota</taxon>
        <taxon>Metazoa</taxon>
        <taxon>Chordata</taxon>
        <taxon>Craniata</taxon>
        <taxon>Vertebrata</taxon>
        <taxon>Euteleostomi</taxon>
        <taxon>Mammalia</taxon>
        <taxon>Eutheria</taxon>
        <taxon>Laurasiatheria</taxon>
        <taxon>Chiroptera</taxon>
        <taxon>Yangochiroptera</taxon>
        <taxon>Vespertilionidae</taxon>
        <taxon>Myotis</taxon>
    </lineage>
</organism>
<name>S7ME63_MYOBR</name>
<evidence type="ECO:0000313" key="4">
    <source>
        <dbReference type="Proteomes" id="UP000052978"/>
    </source>
</evidence>
<dbReference type="PANTHER" id="PTHR11707:SF28">
    <property type="entry name" value="60 KDA LYSOPHOSPHOLIPASE"/>
    <property type="match status" value="1"/>
</dbReference>
<proteinExistence type="predicted"/>
<evidence type="ECO:0000259" key="2">
    <source>
        <dbReference type="Pfam" id="PF00710"/>
    </source>
</evidence>
<dbReference type="Gene3D" id="3.40.50.1170">
    <property type="entry name" value="L-asparaginase, N-terminal domain"/>
    <property type="match status" value="2"/>
</dbReference>
<protein>
    <submittedName>
        <fullName evidence="3">60 kDa lysophospholipase</fullName>
    </submittedName>
</protein>
<feature type="compositionally biased region" description="Low complexity" evidence="1">
    <location>
        <begin position="1"/>
        <end position="10"/>
    </location>
</feature>
<keyword evidence="4" id="KW-1185">Reference proteome</keyword>
<feature type="region of interest" description="Disordered" evidence="1">
    <location>
        <begin position="1"/>
        <end position="43"/>
    </location>
</feature>
<reference evidence="3 4" key="1">
    <citation type="journal article" date="2013" name="Nat. Commun.">
        <title>Genome analysis reveals insights into physiology and longevity of the Brandt's bat Myotis brandtii.</title>
        <authorList>
            <person name="Seim I."/>
            <person name="Fang X."/>
            <person name="Xiong Z."/>
            <person name="Lobanov A.V."/>
            <person name="Huang Z."/>
            <person name="Ma S."/>
            <person name="Feng Y."/>
            <person name="Turanov A.A."/>
            <person name="Zhu Y."/>
            <person name="Lenz T.L."/>
            <person name="Gerashchenko M.V."/>
            <person name="Fan D."/>
            <person name="Hee Yim S."/>
            <person name="Yao X."/>
            <person name="Jordan D."/>
            <person name="Xiong Y."/>
            <person name="Ma Y."/>
            <person name="Lyapunov A.N."/>
            <person name="Chen G."/>
            <person name="Kulakova O.I."/>
            <person name="Sun Y."/>
            <person name="Lee S.G."/>
            <person name="Bronson R.T."/>
            <person name="Moskalev A.A."/>
            <person name="Sunyaev S.R."/>
            <person name="Zhang G."/>
            <person name="Krogh A."/>
            <person name="Wang J."/>
            <person name="Gladyshev V.N."/>
        </authorList>
    </citation>
    <scope>NUCLEOTIDE SEQUENCE [LARGE SCALE GENOMIC DNA]</scope>
</reference>
<dbReference type="PROSITE" id="PS51732">
    <property type="entry name" value="ASN_GLN_ASE_3"/>
    <property type="match status" value="1"/>
</dbReference>
<dbReference type="Pfam" id="PF00710">
    <property type="entry name" value="Asparaginase"/>
    <property type="match status" value="1"/>
</dbReference>
<dbReference type="InterPro" id="IPR006034">
    <property type="entry name" value="Asparaginase/glutaminase-like"/>
</dbReference>
<dbReference type="InterPro" id="IPR027474">
    <property type="entry name" value="L-asparaginase_N"/>
</dbReference>
<sequence>MWAAEGLGQRLRGGGLSSAADPEGGSGLAPSPKDGPSGIRPASPDQRILYTVLECQPLFDSSDMTITEWVQIAQTIELFRGTRVTKVDARKFAAFCSPNLPPLAVVGADVVSKRSDRKGCHGP</sequence>
<dbReference type="EMBL" id="KE161059">
    <property type="protein sequence ID" value="EPQ01480.1"/>
    <property type="molecule type" value="Genomic_DNA"/>
</dbReference>
<feature type="domain" description="L-asparaginase N-terminal" evidence="2">
    <location>
        <begin position="78"/>
        <end position="112"/>
    </location>
</feature>
<dbReference type="SUPFAM" id="SSF53774">
    <property type="entry name" value="Glutaminase/Asparaginase"/>
    <property type="match status" value="1"/>
</dbReference>
<dbReference type="InterPro" id="IPR036152">
    <property type="entry name" value="Asp/glu_Ase-like_sf"/>
</dbReference>
<dbReference type="Proteomes" id="UP000052978">
    <property type="component" value="Unassembled WGS sequence"/>
</dbReference>
<dbReference type="PANTHER" id="PTHR11707">
    <property type="entry name" value="L-ASPARAGINASE"/>
    <property type="match status" value="1"/>
</dbReference>
<dbReference type="PIRSF" id="PIRSF500176">
    <property type="entry name" value="L_ASNase"/>
    <property type="match status" value="1"/>
</dbReference>
<dbReference type="InterPro" id="IPR037152">
    <property type="entry name" value="L-asparaginase_N_sf"/>
</dbReference>
<accession>S7ME63</accession>
<gene>
    <name evidence="3" type="ORF">D623_10007788</name>
</gene>
<evidence type="ECO:0000256" key="1">
    <source>
        <dbReference type="SAM" id="MobiDB-lite"/>
    </source>
</evidence>
<dbReference type="PIRSF" id="PIRSF001220">
    <property type="entry name" value="L-ASNase_gatD"/>
    <property type="match status" value="1"/>
</dbReference>